<reference evidence="7 8" key="1">
    <citation type="submission" date="2019-06" db="EMBL/GenBank/DDBJ databases">
        <authorList>
            <person name="Meng X."/>
        </authorList>
    </citation>
    <scope>NUCLEOTIDE SEQUENCE [LARGE SCALE GENOMIC DNA]</scope>
    <source>
        <strain evidence="7 8">M625</strain>
    </source>
</reference>
<proteinExistence type="predicted"/>
<dbReference type="GO" id="GO:0016651">
    <property type="term" value="F:oxidoreductase activity, acting on NAD(P)H"/>
    <property type="evidence" value="ECO:0007669"/>
    <property type="project" value="TreeGrafter"/>
</dbReference>
<dbReference type="Gene3D" id="3.30.390.30">
    <property type="match status" value="1"/>
</dbReference>
<dbReference type="Gene3D" id="3.50.50.60">
    <property type="entry name" value="FAD/NAD(P)-binding domain"/>
    <property type="match status" value="2"/>
</dbReference>
<dbReference type="PRINTS" id="PR00368">
    <property type="entry name" value="FADPNR"/>
</dbReference>
<dbReference type="PANTHER" id="PTHR43557">
    <property type="entry name" value="APOPTOSIS-INDUCING FACTOR 1"/>
    <property type="match status" value="1"/>
</dbReference>
<sequence>MSDNKTCIVIGASHAGVNFAFALRKEGWKGAIILLDKDKATPYHRPPLSKKYLELEDSIQNNLLKSLESYEKDNISLSLGKEVIRIDKENKMIHLSDGSSHTYDVLVFATGARAFIPPIQGIQKAKNIFTLRNANDVANIRKAFHSSTDKNIVVIGGGYIGLEIAASLKKLGANVTVLEREKRILARVTTPLLSNFFTNIHESNGVNIYVNKRVTQIKSEGNQNTLVCSDGSAHIADIIIVGVGIKVNLELAAEIGLHINNGIKVDTSTKTSEDAIYAIGDCTNHYNKIYDTNVRLESVQNAVDQAKVAAANICGKEIEYDALPWFWSDQYDVKLQIVGLPQGFDNSVVRNEGDKKFSIWYFKGDKLLAVDAINNGKSYVLGTKFIKANAIIDKKKLADPTTNLKEIIKINTQSR</sequence>
<dbReference type="PANTHER" id="PTHR43557:SF2">
    <property type="entry name" value="RIESKE DOMAIN-CONTAINING PROTEIN-RELATED"/>
    <property type="match status" value="1"/>
</dbReference>
<feature type="domain" description="Reductase C-terminal" evidence="6">
    <location>
        <begin position="325"/>
        <end position="407"/>
    </location>
</feature>
<dbReference type="GO" id="GO:0005737">
    <property type="term" value="C:cytoplasm"/>
    <property type="evidence" value="ECO:0007669"/>
    <property type="project" value="TreeGrafter"/>
</dbReference>
<comment type="caution">
    <text evidence="7">The sequence shown here is derived from an EMBL/GenBank/DDBJ whole genome shotgun (WGS) entry which is preliminary data.</text>
</comment>
<dbReference type="InterPro" id="IPR028202">
    <property type="entry name" value="Reductase_C"/>
</dbReference>
<keyword evidence="8" id="KW-1185">Reference proteome</keyword>
<dbReference type="InterPro" id="IPR050446">
    <property type="entry name" value="FAD-oxidoreductase/Apoptosis"/>
</dbReference>
<evidence type="ECO:0000313" key="7">
    <source>
        <dbReference type="EMBL" id="TPN83061.1"/>
    </source>
</evidence>
<dbReference type="OrthoDB" id="9792592at2"/>
<evidence type="ECO:0000256" key="3">
    <source>
        <dbReference type="ARBA" id="ARBA00022827"/>
    </source>
</evidence>
<evidence type="ECO:0000259" key="6">
    <source>
        <dbReference type="Pfam" id="PF14759"/>
    </source>
</evidence>
<keyword evidence="3" id="KW-0274">FAD</keyword>
<organism evidence="7 8">
    <name type="scientific">Aquimarina algicola</name>
    <dbReference type="NCBI Taxonomy" id="2589995"/>
    <lineage>
        <taxon>Bacteria</taxon>
        <taxon>Pseudomonadati</taxon>
        <taxon>Bacteroidota</taxon>
        <taxon>Flavobacteriia</taxon>
        <taxon>Flavobacteriales</taxon>
        <taxon>Flavobacteriaceae</taxon>
        <taxon>Aquimarina</taxon>
    </lineage>
</organism>
<dbReference type="PRINTS" id="PR00411">
    <property type="entry name" value="PNDRDTASEI"/>
</dbReference>
<evidence type="ECO:0000313" key="8">
    <source>
        <dbReference type="Proteomes" id="UP000315540"/>
    </source>
</evidence>
<gene>
    <name evidence="7" type="ORF">FHK87_20580</name>
</gene>
<dbReference type="EMBL" id="VFWZ01000008">
    <property type="protein sequence ID" value="TPN83061.1"/>
    <property type="molecule type" value="Genomic_DNA"/>
</dbReference>
<dbReference type="AlphaFoldDB" id="A0A504JA07"/>
<evidence type="ECO:0000259" key="5">
    <source>
        <dbReference type="Pfam" id="PF07992"/>
    </source>
</evidence>
<dbReference type="InterPro" id="IPR023753">
    <property type="entry name" value="FAD/NAD-binding_dom"/>
</dbReference>
<evidence type="ECO:0000256" key="4">
    <source>
        <dbReference type="ARBA" id="ARBA00023002"/>
    </source>
</evidence>
<protein>
    <submittedName>
        <fullName evidence="7">Pyridine nucleotide-disulfide oxidoreductase</fullName>
    </submittedName>
</protein>
<evidence type="ECO:0000256" key="2">
    <source>
        <dbReference type="ARBA" id="ARBA00022630"/>
    </source>
</evidence>
<comment type="cofactor">
    <cofactor evidence="1">
        <name>FAD</name>
        <dbReference type="ChEBI" id="CHEBI:57692"/>
    </cofactor>
</comment>
<keyword evidence="2" id="KW-0285">Flavoprotein</keyword>
<keyword evidence="4" id="KW-0560">Oxidoreductase</keyword>
<dbReference type="Proteomes" id="UP000315540">
    <property type="component" value="Unassembled WGS sequence"/>
</dbReference>
<evidence type="ECO:0000256" key="1">
    <source>
        <dbReference type="ARBA" id="ARBA00001974"/>
    </source>
</evidence>
<dbReference type="Pfam" id="PF14759">
    <property type="entry name" value="Reductase_C"/>
    <property type="match status" value="1"/>
</dbReference>
<accession>A0A504JA07</accession>
<dbReference type="SUPFAM" id="SSF55424">
    <property type="entry name" value="FAD/NAD-linked reductases, dimerisation (C-terminal) domain"/>
    <property type="match status" value="1"/>
</dbReference>
<dbReference type="InterPro" id="IPR016156">
    <property type="entry name" value="FAD/NAD-linked_Rdtase_dimer_sf"/>
</dbReference>
<dbReference type="Pfam" id="PF07992">
    <property type="entry name" value="Pyr_redox_2"/>
    <property type="match status" value="1"/>
</dbReference>
<dbReference type="SUPFAM" id="SSF51905">
    <property type="entry name" value="FAD/NAD(P)-binding domain"/>
    <property type="match status" value="1"/>
</dbReference>
<dbReference type="InterPro" id="IPR036188">
    <property type="entry name" value="FAD/NAD-bd_sf"/>
</dbReference>
<feature type="domain" description="FAD/NAD(P)-binding" evidence="5">
    <location>
        <begin position="6"/>
        <end position="306"/>
    </location>
</feature>
<name>A0A504JA07_9FLAO</name>